<dbReference type="CDD" id="cd00086">
    <property type="entry name" value="homeodomain"/>
    <property type="match status" value="1"/>
</dbReference>
<dbReference type="GO" id="GO:0000981">
    <property type="term" value="F:DNA-binding transcription factor activity, RNA polymerase II-specific"/>
    <property type="evidence" value="ECO:0007669"/>
    <property type="project" value="InterPro"/>
</dbReference>
<sequence length="224" mass="25542">MSSPETTQLSRSPKNASFFMESLLSSPHHGYTREEMNPLRSLIPWFHQDIVLTPEQLAFHAATRAALALRLGVNPPTNFGPMQIPPQEIIKREDSSRYMDHQQQQPLGGRQHEMPSTISIDRGSASSPERVPQLDSDIKRIRTAFTGTQLLELEREFTANMYLSRLRRIEIASRLGLTEKQVKIWFQNRRVKQKKSGKEIVCAKNHCGCCKQKEEPGICTSSQE</sequence>
<dbReference type="PANTHER" id="PTHR45664:SF20">
    <property type="entry name" value="AGAP001560-PA"/>
    <property type="match status" value="1"/>
</dbReference>
<dbReference type="PRINTS" id="PR00024">
    <property type="entry name" value="HOMEOBOX"/>
</dbReference>
<dbReference type="AlphaFoldDB" id="A0AAJ6VX71"/>
<dbReference type="InterPro" id="IPR001356">
    <property type="entry name" value="HD"/>
</dbReference>
<gene>
    <name evidence="10" type="primary">LOC100900343</name>
</gene>
<evidence type="ECO:0000256" key="5">
    <source>
        <dbReference type="PROSITE-ProRule" id="PRU00108"/>
    </source>
</evidence>
<comment type="subcellular location">
    <subcellularLocation>
        <location evidence="1 5 6">Nucleus</location>
    </subcellularLocation>
</comment>
<feature type="compositionally biased region" description="Polar residues" evidence="7">
    <location>
        <begin position="114"/>
        <end position="127"/>
    </location>
</feature>
<evidence type="ECO:0000259" key="8">
    <source>
        <dbReference type="PROSITE" id="PS50071"/>
    </source>
</evidence>
<keyword evidence="9" id="KW-1185">Reference proteome</keyword>
<keyword evidence="2 5" id="KW-0238">DNA-binding</keyword>
<reference evidence="10" key="1">
    <citation type="submission" date="2025-08" db="UniProtKB">
        <authorList>
            <consortium name="RefSeq"/>
        </authorList>
    </citation>
    <scope>IDENTIFICATION</scope>
</reference>
<dbReference type="InterPro" id="IPR017970">
    <property type="entry name" value="Homeobox_CS"/>
</dbReference>
<evidence type="ECO:0000256" key="2">
    <source>
        <dbReference type="ARBA" id="ARBA00023125"/>
    </source>
</evidence>
<dbReference type="PANTHER" id="PTHR45664">
    <property type="entry name" value="PROTEIN ZERKNUELLT 1-RELATED"/>
    <property type="match status" value="1"/>
</dbReference>
<feature type="DNA-binding region" description="Homeobox" evidence="5">
    <location>
        <begin position="138"/>
        <end position="197"/>
    </location>
</feature>
<evidence type="ECO:0000256" key="4">
    <source>
        <dbReference type="ARBA" id="ARBA00023242"/>
    </source>
</evidence>
<dbReference type="KEGG" id="goe:100900343"/>
<evidence type="ECO:0000313" key="9">
    <source>
        <dbReference type="Proteomes" id="UP000694867"/>
    </source>
</evidence>
<evidence type="ECO:0000313" key="10">
    <source>
        <dbReference type="RefSeq" id="XP_003741569.1"/>
    </source>
</evidence>
<dbReference type="InterPro" id="IPR000047">
    <property type="entry name" value="HTH_motif"/>
</dbReference>
<accession>A0AAJ6VX71</accession>
<feature type="domain" description="Homeobox" evidence="8">
    <location>
        <begin position="136"/>
        <end position="196"/>
    </location>
</feature>
<dbReference type="PROSITE" id="PS00027">
    <property type="entry name" value="HOMEOBOX_1"/>
    <property type="match status" value="1"/>
</dbReference>
<evidence type="ECO:0000256" key="7">
    <source>
        <dbReference type="SAM" id="MobiDB-lite"/>
    </source>
</evidence>
<dbReference type="InterPro" id="IPR020479">
    <property type="entry name" value="HD_metazoa"/>
</dbReference>
<dbReference type="PROSITE" id="PS50071">
    <property type="entry name" value="HOMEOBOX_2"/>
    <property type="match status" value="1"/>
</dbReference>
<evidence type="ECO:0000256" key="6">
    <source>
        <dbReference type="RuleBase" id="RU000682"/>
    </source>
</evidence>
<evidence type="ECO:0000256" key="3">
    <source>
        <dbReference type="ARBA" id="ARBA00023155"/>
    </source>
</evidence>
<dbReference type="GeneID" id="100900343"/>
<keyword evidence="4 5" id="KW-0539">Nucleus</keyword>
<keyword evidence="3 5" id="KW-0371">Homeobox</keyword>
<proteinExistence type="predicted"/>
<dbReference type="Gene3D" id="1.10.10.60">
    <property type="entry name" value="Homeodomain-like"/>
    <property type="match status" value="1"/>
</dbReference>
<dbReference type="GO" id="GO:0000978">
    <property type="term" value="F:RNA polymerase II cis-regulatory region sequence-specific DNA binding"/>
    <property type="evidence" value="ECO:0007669"/>
    <property type="project" value="TreeGrafter"/>
</dbReference>
<name>A0AAJ6VX71_9ACAR</name>
<protein>
    <submittedName>
        <fullName evidence="10">Homeobox protein Hox-D8-like</fullName>
    </submittedName>
</protein>
<dbReference type="GO" id="GO:0005634">
    <property type="term" value="C:nucleus"/>
    <property type="evidence" value="ECO:0007669"/>
    <property type="project" value="UniProtKB-SubCell"/>
</dbReference>
<evidence type="ECO:0000256" key="1">
    <source>
        <dbReference type="ARBA" id="ARBA00004123"/>
    </source>
</evidence>
<dbReference type="RefSeq" id="XP_003741569.1">
    <property type="nucleotide sequence ID" value="XM_003741521.2"/>
</dbReference>
<dbReference type="SUPFAM" id="SSF46689">
    <property type="entry name" value="Homeodomain-like"/>
    <property type="match status" value="1"/>
</dbReference>
<dbReference type="PRINTS" id="PR00031">
    <property type="entry name" value="HTHREPRESSR"/>
</dbReference>
<dbReference type="Proteomes" id="UP000694867">
    <property type="component" value="Unplaced"/>
</dbReference>
<dbReference type="Pfam" id="PF00046">
    <property type="entry name" value="Homeodomain"/>
    <property type="match status" value="1"/>
</dbReference>
<feature type="region of interest" description="Disordered" evidence="7">
    <location>
        <begin position="96"/>
        <end position="132"/>
    </location>
</feature>
<dbReference type="InterPro" id="IPR009057">
    <property type="entry name" value="Homeodomain-like_sf"/>
</dbReference>
<dbReference type="SMART" id="SM00389">
    <property type="entry name" value="HOX"/>
    <property type="match status" value="1"/>
</dbReference>
<organism evidence="9 10">
    <name type="scientific">Galendromus occidentalis</name>
    <name type="common">western predatory mite</name>
    <dbReference type="NCBI Taxonomy" id="34638"/>
    <lineage>
        <taxon>Eukaryota</taxon>
        <taxon>Metazoa</taxon>
        <taxon>Ecdysozoa</taxon>
        <taxon>Arthropoda</taxon>
        <taxon>Chelicerata</taxon>
        <taxon>Arachnida</taxon>
        <taxon>Acari</taxon>
        <taxon>Parasitiformes</taxon>
        <taxon>Mesostigmata</taxon>
        <taxon>Gamasina</taxon>
        <taxon>Phytoseioidea</taxon>
        <taxon>Phytoseiidae</taxon>
        <taxon>Typhlodrominae</taxon>
        <taxon>Galendromus</taxon>
    </lineage>
</organism>